<evidence type="ECO:0000313" key="3">
    <source>
        <dbReference type="EMBL" id="QIN84691.1"/>
    </source>
</evidence>
<dbReference type="InterPro" id="IPR041698">
    <property type="entry name" value="Methyltransf_25"/>
</dbReference>
<gene>
    <name evidence="3" type="ORF">GBA63_20080</name>
</gene>
<keyword evidence="4" id="KW-1185">Reference proteome</keyword>
<keyword evidence="1 3" id="KW-0808">Transferase</keyword>
<evidence type="ECO:0000256" key="1">
    <source>
        <dbReference type="ARBA" id="ARBA00022679"/>
    </source>
</evidence>
<organism evidence="3 4">
    <name type="scientific">Rubrobacter tropicus</name>
    <dbReference type="NCBI Taxonomy" id="2653851"/>
    <lineage>
        <taxon>Bacteria</taxon>
        <taxon>Bacillati</taxon>
        <taxon>Actinomycetota</taxon>
        <taxon>Rubrobacteria</taxon>
        <taxon>Rubrobacterales</taxon>
        <taxon>Rubrobacteraceae</taxon>
        <taxon>Rubrobacter</taxon>
    </lineage>
</organism>
<dbReference type="GO" id="GO:0008168">
    <property type="term" value="F:methyltransferase activity"/>
    <property type="evidence" value="ECO:0007669"/>
    <property type="project" value="UniProtKB-KW"/>
</dbReference>
<dbReference type="CDD" id="cd02440">
    <property type="entry name" value="AdoMet_MTases"/>
    <property type="match status" value="1"/>
</dbReference>
<dbReference type="KEGG" id="rub:GBA63_20080"/>
<sequence>MRHCFLRPDLRHEREGHARRTLVRGGANRPRTPDLIAAPNRGAPVSFREKWDGIFSRPGDEPGDEDAWLERWRGLLEADREAPILDLGCGAGYDARTLTRWGFRVVAADFSEKALERTSRLAPKAETKNVDLTRGLPFADSSFGAIVASLSLHYFPWQKTEEILEDARRCLTPDRHLLARLNSTSDAHYTAAQKEEIEPNFYLVDGHPKRLFDRQSVDALFARGWHPVGIAERTTNPYGGEKTLWEIVARKQHRLKARPAKRAEAR</sequence>
<evidence type="ECO:0000259" key="2">
    <source>
        <dbReference type="Pfam" id="PF13649"/>
    </source>
</evidence>
<evidence type="ECO:0000313" key="4">
    <source>
        <dbReference type="Proteomes" id="UP000501452"/>
    </source>
</evidence>
<protein>
    <submittedName>
        <fullName evidence="3">Methyltransferase domain-containing protein</fullName>
    </submittedName>
</protein>
<name>A0A6G8QE62_9ACTN</name>
<reference evidence="3 4" key="1">
    <citation type="submission" date="2019-10" db="EMBL/GenBank/DDBJ databases">
        <title>Rubrobacter sp nov SCSIO 52090 isolated from a deep-sea sediment in the South China Sea.</title>
        <authorList>
            <person name="Chen R.W."/>
        </authorList>
    </citation>
    <scope>NUCLEOTIDE SEQUENCE [LARGE SCALE GENOMIC DNA]</scope>
    <source>
        <strain evidence="3 4">SCSIO 52909</strain>
    </source>
</reference>
<dbReference type="EMBL" id="CP045119">
    <property type="protein sequence ID" value="QIN84691.1"/>
    <property type="molecule type" value="Genomic_DNA"/>
</dbReference>
<accession>A0A6G8QE62</accession>
<dbReference type="Gene3D" id="3.40.50.150">
    <property type="entry name" value="Vaccinia Virus protein VP39"/>
    <property type="match status" value="1"/>
</dbReference>
<feature type="domain" description="Methyltransferase" evidence="2">
    <location>
        <begin position="84"/>
        <end position="174"/>
    </location>
</feature>
<proteinExistence type="predicted"/>
<dbReference type="GO" id="GO:0032259">
    <property type="term" value="P:methylation"/>
    <property type="evidence" value="ECO:0007669"/>
    <property type="project" value="UniProtKB-KW"/>
</dbReference>
<dbReference type="InterPro" id="IPR029063">
    <property type="entry name" value="SAM-dependent_MTases_sf"/>
</dbReference>
<dbReference type="Pfam" id="PF13649">
    <property type="entry name" value="Methyltransf_25"/>
    <property type="match status" value="1"/>
</dbReference>
<dbReference type="AlphaFoldDB" id="A0A6G8QE62"/>
<dbReference type="Proteomes" id="UP000501452">
    <property type="component" value="Chromosome"/>
</dbReference>
<dbReference type="SUPFAM" id="SSF53335">
    <property type="entry name" value="S-adenosyl-L-methionine-dependent methyltransferases"/>
    <property type="match status" value="1"/>
</dbReference>
<dbReference type="PANTHER" id="PTHR43861">
    <property type="entry name" value="TRANS-ACONITATE 2-METHYLTRANSFERASE-RELATED"/>
    <property type="match status" value="1"/>
</dbReference>
<keyword evidence="3" id="KW-0489">Methyltransferase</keyword>